<protein>
    <recommendedName>
        <fullName evidence="10">EF-hand domain-containing protein</fullName>
    </recommendedName>
</protein>
<keyword evidence="8" id="KW-0520">NAD</keyword>
<evidence type="ECO:0000313" key="11">
    <source>
        <dbReference type="EMBL" id="KAL3768900.1"/>
    </source>
</evidence>
<dbReference type="InterPro" id="IPR026021">
    <property type="entry name" value="YdjA-like"/>
</dbReference>
<dbReference type="CDD" id="cd02135">
    <property type="entry name" value="YdjA-like"/>
    <property type="match status" value="1"/>
</dbReference>
<dbReference type="EMBL" id="JALLAZ020001669">
    <property type="protein sequence ID" value="KAL3768900.1"/>
    <property type="molecule type" value="Genomic_DNA"/>
</dbReference>
<dbReference type="PROSITE" id="PS00018">
    <property type="entry name" value="EF_HAND_1"/>
    <property type="match status" value="1"/>
</dbReference>
<dbReference type="Gene3D" id="1.10.238.10">
    <property type="entry name" value="EF-hand"/>
    <property type="match status" value="1"/>
</dbReference>
<keyword evidence="12" id="KW-1185">Reference proteome</keyword>
<sequence length="430" mass="47385">MRSSSYRSMAPSIFLCTIGSSFAFAPPPRTGHDVIASAPARSRESLVHLQSESIRGGSNNNPAVAASGKMGMETDESATEYEYNEADFADYVSDYSSDAAAAAAAAAADDDDLDDDDKDLDDGSILLSSYDDYSTIGGFDLTPFEKHAREVFLTYALQVQSTLDHDSEDLATPANEDCEATRVQNAAILKKDLFEMLQTLDIDASAEESEALFKYLDVDDDGRVTLEEFLPWYAEAIDSAQQTAVGFQNLVKSRRTIHKFDATEVDDGVLRRALECAIAAPNRRGTEPWRFIKLGKETVARVVKLREEIDGSSGSFVSWTKVPHWIVVTYPKADPGSGPDGKMQQREDFKSTCCAVQNFLLSMWSEGIGTKWTDGPIQRTAEFAKICGIDLDREKVAGVIWYGFARGGLNRGREVKWRRKGVEEVLDILP</sequence>
<proteinExistence type="inferred from homology"/>
<dbReference type="InterPro" id="IPR002048">
    <property type="entry name" value="EF_hand_dom"/>
</dbReference>
<organism evidence="11 12">
    <name type="scientific">Stephanodiscus triporus</name>
    <dbReference type="NCBI Taxonomy" id="2934178"/>
    <lineage>
        <taxon>Eukaryota</taxon>
        <taxon>Sar</taxon>
        <taxon>Stramenopiles</taxon>
        <taxon>Ochrophyta</taxon>
        <taxon>Bacillariophyta</taxon>
        <taxon>Coscinodiscophyceae</taxon>
        <taxon>Thalassiosirophycidae</taxon>
        <taxon>Stephanodiscales</taxon>
        <taxon>Stephanodiscaceae</taxon>
        <taxon>Stephanodiscus</taxon>
    </lineage>
</organism>
<dbReference type="GO" id="GO:0016491">
    <property type="term" value="F:oxidoreductase activity"/>
    <property type="evidence" value="ECO:0007669"/>
    <property type="project" value="UniProtKB-KW"/>
</dbReference>
<keyword evidence="5" id="KW-0106">Calcium</keyword>
<evidence type="ECO:0000256" key="2">
    <source>
        <dbReference type="ARBA" id="ARBA00007118"/>
    </source>
</evidence>
<dbReference type="InterPro" id="IPR052530">
    <property type="entry name" value="NAD(P)H_nitroreductase"/>
</dbReference>
<reference evidence="11 12" key="1">
    <citation type="submission" date="2024-10" db="EMBL/GenBank/DDBJ databases">
        <title>Updated reference genomes for cyclostephanoid diatoms.</title>
        <authorList>
            <person name="Roberts W.R."/>
            <person name="Alverson A.J."/>
        </authorList>
    </citation>
    <scope>NUCLEOTIDE SEQUENCE [LARGE SCALE GENOMIC DNA]</scope>
    <source>
        <strain evidence="11 12">AJA276-08</strain>
    </source>
</reference>
<evidence type="ECO:0000256" key="5">
    <source>
        <dbReference type="ARBA" id="ARBA00022837"/>
    </source>
</evidence>
<keyword evidence="6" id="KW-0521">NADP</keyword>
<evidence type="ECO:0000256" key="4">
    <source>
        <dbReference type="ARBA" id="ARBA00022643"/>
    </source>
</evidence>
<keyword evidence="4" id="KW-0288">FMN</keyword>
<dbReference type="PANTHER" id="PTHR43821">
    <property type="entry name" value="NAD(P)H NITROREDUCTASE YDJA-RELATED"/>
    <property type="match status" value="1"/>
</dbReference>
<dbReference type="SUPFAM" id="SSF55469">
    <property type="entry name" value="FMN-dependent nitroreductase-like"/>
    <property type="match status" value="1"/>
</dbReference>
<comment type="cofactor">
    <cofactor evidence="1">
        <name>FMN</name>
        <dbReference type="ChEBI" id="CHEBI:58210"/>
    </cofactor>
</comment>
<dbReference type="Proteomes" id="UP001530315">
    <property type="component" value="Unassembled WGS sequence"/>
</dbReference>
<name>A0ABD3N892_9STRA</name>
<feature type="domain" description="EF-hand" evidence="10">
    <location>
        <begin position="204"/>
        <end position="239"/>
    </location>
</feature>
<keyword evidence="3" id="KW-0285">Flavoprotein</keyword>
<evidence type="ECO:0000256" key="1">
    <source>
        <dbReference type="ARBA" id="ARBA00001917"/>
    </source>
</evidence>
<keyword evidence="7" id="KW-0560">Oxidoreductase</keyword>
<evidence type="ECO:0000256" key="3">
    <source>
        <dbReference type="ARBA" id="ARBA00022630"/>
    </source>
</evidence>
<comment type="similarity">
    <text evidence="2">Belongs to the nitroreductase family.</text>
</comment>
<dbReference type="InterPro" id="IPR011992">
    <property type="entry name" value="EF-hand-dom_pair"/>
</dbReference>
<evidence type="ECO:0000256" key="6">
    <source>
        <dbReference type="ARBA" id="ARBA00022857"/>
    </source>
</evidence>
<dbReference type="InterPro" id="IPR018247">
    <property type="entry name" value="EF_Hand_1_Ca_BS"/>
</dbReference>
<feature type="region of interest" description="Disordered" evidence="9">
    <location>
        <begin position="50"/>
        <end position="77"/>
    </location>
</feature>
<dbReference type="SUPFAM" id="SSF47473">
    <property type="entry name" value="EF-hand"/>
    <property type="match status" value="1"/>
</dbReference>
<dbReference type="Pfam" id="PF00881">
    <property type="entry name" value="Nitroreductase"/>
    <property type="match status" value="1"/>
</dbReference>
<evidence type="ECO:0000256" key="7">
    <source>
        <dbReference type="ARBA" id="ARBA00023002"/>
    </source>
</evidence>
<evidence type="ECO:0000256" key="8">
    <source>
        <dbReference type="ARBA" id="ARBA00023027"/>
    </source>
</evidence>
<dbReference type="PANTHER" id="PTHR43821:SF1">
    <property type="entry name" value="NAD(P)H NITROREDUCTASE YDJA-RELATED"/>
    <property type="match status" value="1"/>
</dbReference>
<gene>
    <name evidence="11" type="ORF">ACHAW5_008815</name>
</gene>
<evidence type="ECO:0000313" key="12">
    <source>
        <dbReference type="Proteomes" id="UP001530315"/>
    </source>
</evidence>
<evidence type="ECO:0000256" key="9">
    <source>
        <dbReference type="SAM" id="MobiDB-lite"/>
    </source>
</evidence>
<dbReference type="Gene3D" id="3.40.109.10">
    <property type="entry name" value="NADH Oxidase"/>
    <property type="match status" value="1"/>
</dbReference>
<accession>A0ABD3N892</accession>
<dbReference type="AlphaFoldDB" id="A0ABD3N892"/>
<dbReference type="PROSITE" id="PS50222">
    <property type="entry name" value="EF_HAND_2"/>
    <property type="match status" value="1"/>
</dbReference>
<evidence type="ECO:0000259" key="10">
    <source>
        <dbReference type="PROSITE" id="PS50222"/>
    </source>
</evidence>
<dbReference type="InterPro" id="IPR029479">
    <property type="entry name" value="Nitroreductase"/>
</dbReference>
<dbReference type="InterPro" id="IPR000415">
    <property type="entry name" value="Nitroreductase-like"/>
</dbReference>
<comment type="caution">
    <text evidence="11">The sequence shown here is derived from an EMBL/GenBank/DDBJ whole genome shotgun (WGS) entry which is preliminary data.</text>
</comment>
<feature type="compositionally biased region" description="Polar residues" evidence="9">
    <location>
        <begin position="50"/>
        <end position="62"/>
    </location>
</feature>